<dbReference type="AlphaFoldDB" id="Q0RY58"/>
<sequence>MMWISRRGPTTAEEGAPMSRIAQVTALRSLLLVTALAFAVISCGDTTTSADGPTTPAEQTPGQTTDAYCSSVSTILGRTGKLGDKAAWAGSRCPRT</sequence>
<evidence type="ECO:0000313" key="3">
    <source>
        <dbReference type="Proteomes" id="UP000008710"/>
    </source>
</evidence>
<feature type="region of interest" description="Disordered" evidence="1">
    <location>
        <begin position="45"/>
        <end position="65"/>
    </location>
</feature>
<evidence type="ECO:0000256" key="1">
    <source>
        <dbReference type="SAM" id="MobiDB-lite"/>
    </source>
</evidence>
<organism evidence="2 3">
    <name type="scientific">Rhodococcus jostii (strain RHA1)</name>
    <dbReference type="NCBI Taxonomy" id="101510"/>
    <lineage>
        <taxon>Bacteria</taxon>
        <taxon>Bacillati</taxon>
        <taxon>Actinomycetota</taxon>
        <taxon>Actinomycetes</taxon>
        <taxon>Mycobacteriales</taxon>
        <taxon>Nocardiaceae</taxon>
        <taxon>Rhodococcus</taxon>
    </lineage>
</organism>
<evidence type="ECO:0008006" key="4">
    <source>
        <dbReference type="Google" id="ProtNLM"/>
    </source>
</evidence>
<dbReference type="EMBL" id="CP000432">
    <property type="protein sequence ID" value="ABG99778.1"/>
    <property type="molecule type" value="Genomic_DNA"/>
</dbReference>
<dbReference type="Proteomes" id="UP000008710">
    <property type="component" value="Plasmid pRHL1"/>
</dbReference>
<reference evidence="3" key="1">
    <citation type="journal article" date="2006" name="Proc. Natl. Acad. Sci. U.S.A.">
        <title>The complete genome of Rhodococcus sp. RHA1 provides insights into a catabolic powerhouse.</title>
        <authorList>
            <person name="McLeod M.P."/>
            <person name="Warren R.L."/>
            <person name="Hsiao W.W.L."/>
            <person name="Araki N."/>
            <person name="Myhre M."/>
            <person name="Fernandes C."/>
            <person name="Miyazawa D."/>
            <person name="Wong W."/>
            <person name="Lillquist A.L."/>
            <person name="Wang D."/>
            <person name="Dosanjh M."/>
            <person name="Hara H."/>
            <person name="Petrescu A."/>
            <person name="Morin R.D."/>
            <person name="Yang G."/>
            <person name="Stott J.M."/>
            <person name="Schein J.E."/>
            <person name="Shin H."/>
            <person name="Smailus D."/>
            <person name="Siddiqui A.S."/>
            <person name="Marra M.A."/>
            <person name="Jones S.J.M."/>
            <person name="Holt R."/>
            <person name="Brinkman F.S.L."/>
            <person name="Miyauchi K."/>
            <person name="Fukuda M."/>
            <person name="Davies J.E."/>
            <person name="Mohn W.W."/>
            <person name="Eltis L.D."/>
        </authorList>
    </citation>
    <scope>NUCLEOTIDE SEQUENCE [LARGE SCALE GENOMIC DNA]</scope>
    <source>
        <strain evidence="3">RHA1</strain>
    </source>
</reference>
<accession>Q0RY58</accession>
<dbReference type="HOGENOM" id="CLU_2357837_0_0_11"/>
<gene>
    <name evidence="2" type="ordered locus">RHA1_ro08734</name>
</gene>
<protein>
    <recommendedName>
        <fullName evidence="4">Lipoprotein</fullName>
    </recommendedName>
</protein>
<dbReference type="KEGG" id="rha:RHA1_ro08734"/>
<proteinExistence type="predicted"/>
<name>Q0RY58_RHOJR</name>
<keyword evidence="2" id="KW-0614">Plasmid</keyword>
<evidence type="ECO:0000313" key="2">
    <source>
        <dbReference type="EMBL" id="ABG99778.1"/>
    </source>
</evidence>
<geneLocation type="plasmid" evidence="2 3">
    <name>pRHL1</name>
</geneLocation>